<keyword evidence="2" id="KW-0031">Aminopeptidase</keyword>
<accession>A0ABV2Q9Z3</accession>
<dbReference type="Proteomes" id="UP001549320">
    <property type="component" value="Unassembled WGS sequence"/>
</dbReference>
<dbReference type="EMBL" id="JBEPSH010000005">
    <property type="protein sequence ID" value="MET4577850.1"/>
    <property type="molecule type" value="Genomic_DNA"/>
</dbReference>
<evidence type="ECO:0000256" key="1">
    <source>
        <dbReference type="SAM" id="Phobius"/>
    </source>
</evidence>
<keyword evidence="1" id="KW-0812">Transmembrane</keyword>
<name>A0ABV2Q9Z3_9BURK</name>
<reference evidence="2 3" key="1">
    <citation type="submission" date="2024-06" db="EMBL/GenBank/DDBJ databases">
        <title>Sorghum-associated microbial communities from plants grown in Nebraska, USA.</title>
        <authorList>
            <person name="Schachtman D."/>
        </authorList>
    </citation>
    <scope>NUCLEOTIDE SEQUENCE [LARGE SCALE GENOMIC DNA]</scope>
    <source>
        <strain evidence="2 3">2709</strain>
    </source>
</reference>
<sequence length="379" mass="42520">MATPEIEASDSRARGPQQVKRAFVLLAALVLAGCSSVSYYAQSIQGHLSLMHAARPLDDWLSDPATPAELRPRLELARRMRSFASSELALPDNASYHRYADLKRSAAVWSVAAAPADSLILKTWCFPFVGCVGYRGYYDEAEARQLGDRLRQQDGLEVAVYGVPAYSTLGWLNWMGGDPLLSTFIRYPEGELARMIFHELAHQVVYVDDDTMFNESYATAVERLGVARWLVTQASETAQRDYAAFNDRRRAFRALTLQTRGELEKAFERRSASAEGADDSLALAMTAKNEAMLRFRDRYAQLKQEWEAAGTPFSGYDRWVEQANNASFGLQAIYDELVPGFEALFAQGGGDWPRFHAAVAELAAQPKQERRRRLKELVR</sequence>
<keyword evidence="1" id="KW-1133">Transmembrane helix</keyword>
<comment type="caution">
    <text evidence="2">The sequence shown here is derived from an EMBL/GenBank/DDBJ whole genome shotgun (WGS) entry which is preliminary data.</text>
</comment>
<dbReference type="InterPro" id="IPR014553">
    <property type="entry name" value="Aminopept"/>
</dbReference>
<proteinExistence type="predicted"/>
<organism evidence="2 3">
    <name type="scientific">Ottowia thiooxydans</name>
    <dbReference type="NCBI Taxonomy" id="219182"/>
    <lineage>
        <taxon>Bacteria</taxon>
        <taxon>Pseudomonadati</taxon>
        <taxon>Pseudomonadota</taxon>
        <taxon>Betaproteobacteria</taxon>
        <taxon>Burkholderiales</taxon>
        <taxon>Comamonadaceae</taxon>
        <taxon>Ottowia</taxon>
    </lineage>
</organism>
<keyword evidence="2" id="KW-0645">Protease</keyword>
<protein>
    <submittedName>
        <fullName evidence="2">Aminopeptidase</fullName>
    </submittedName>
</protein>
<keyword evidence="1" id="KW-0472">Membrane</keyword>
<dbReference type="GO" id="GO:0004177">
    <property type="term" value="F:aminopeptidase activity"/>
    <property type="evidence" value="ECO:0007669"/>
    <property type="project" value="UniProtKB-KW"/>
</dbReference>
<evidence type="ECO:0000313" key="3">
    <source>
        <dbReference type="Proteomes" id="UP001549320"/>
    </source>
</evidence>
<keyword evidence="3" id="KW-1185">Reference proteome</keyword>
<dbReference type="RefSeq" id="WP_354444562.1">
    <property type="nucleotide sequence ID" value="NZ_JBEPSH010000005.1"/>
</dbReference>
<dbReference type="PIRSF" id="PIRSF029285">
    <property type="entry name" value="Aminopept"/>
    <property type="match status" value="1"/>
</dbReference>
<gene>
    <name evidence="2" type="ORF">ABIE13_002961</name>
</gene>
<dbReference type="Pfam" id="PF10023">
    <property type="entry name" value="Aminopep"/>
    <property type="match status" value="1"/>
</dbReference>
<evidence type="ECO:0000313" key="2">
    <source>
        <dbReference type="EMBL" id="MET4577850.1"/>
    </source>
</evidence>
<feature type="transmembrane region" description="Helical" evidence="1">
    <location>
        <begin position="22"/>
        <end position="41"/>
    </location>
</feature>
<keyword evidence="2" id="KW-0378">Hydrolase</keyword>